<name>A0A4Q4LYE4_9PLEO</name>
<proteinExistence type="predicted"/>
<evidence type="ECO:0000313" key="1">
    <source>
        <dbReference type="EMBL" id="RYN26565.1"/>
    </source>
</evidence>
<gene>
    <name evidence="1" type="ORF">AA0114_g12618</name>
</gene>
<dbReference type="Proteomes" id="UP000292402">
    <property type="component" value="Unassembled WGS sequence"/>
</dbReference>
<dbReference type="AlphaFoldDB" id="A0A4Q4LYE4"/>
<comment type="caution">
    <text evidence="1">The sequence shown here is derived from an EMBL/GenBank/DDBJ whole genome shotgun (WGS) entry which is preliminary data.</text>
</comment>
<dbReference type="EMBL" id="PDXA01000090">
    <property type="protein sequence ID" value="RYN26565.1"/>
    <property type="molecule type" value="Genomic_DNA"/>
</dbReference>
<accession>A0A4Q4LYE4</accession>
<sequence>MPDDGVKLRLQTDAPYGFTHAGPTKTTSLGYLRAGSALGALSSNTKPVFPSIAALNDVG</sequence>
<protein>
    <submittedName>
        <fullName evidence="1">Uncharacterized protein</fullName>
    </submittedName>
</protein>
<reference evidence="2" key="1">
    <citation type="journal article" date="2019" name="bioRxiv">
        <title>Genomics, evolutionary history and diagnostics of the Alternaria alternata species group including apple and Asian pear pathotypes.</title>
        <authorList>
            <person name="Armitage A.D."/>
            <person name="Cockerton H.M."/>
            <person name="Sreenivasaprasad S."/>
            <person name="Woodhall J.W."/>
            <person name="Lane C.R."/>
            <person name="Harrison R.J."/>
            <person name="Clarkson J.P."/>
        </authorList>
    </citation>
    <scope>NUCLEOTIDE SEQUENCE [LARGE SCALE GENOMIC DNA]</scope>
    <source>
        <strain evidence="2">FERA 1082</strain>
    </source>
</reference>
<evidence type="ECO:0000313" key="2">
    <source>
        <dbReference type="Proteomes" id="UP000292402"/>
    </source>
</evidence>
<organism evidence="1 2">
    <name type="scientific">Alternaria tenuissima</name>
    <dbReference type="NCBI Taxonomy" id="119927"/>
    <lineage>
        <taxon>Eukaryota</taxon>
        <taxon>Fungi</taxon>
        <taxon>Dikarya</taxon>
        <taxon>Ascomycota</taxon>
        <taxon>Pezizomycotina</taxon>
        <taxon>Dothideomycetes</taxon>
        <taxon>Pleosporomycetidae</taxon>
        <taxon>Pleosporales</taxon>
        <taxon>Pleosporineae</taxon>
        <taxon>Pleosporaceae</taxon>
        <taxon>Alternaria</taxon>
        <taxon>Alternaria sect. Alternaria</taxon>
        <taxon>Alternaria alternata complex</taxon>
    </lineage>
</organism>